<evidence type="ECO:0000313" key="4">
    <source>
        <dbReference type="EMBL" id="KAG5929513.1"/>
    </source>
</evidence>
<name>A0A8K0JC55_9HYPO</name>
<dbReference type="PANTHER" id="PTHR43283">
    <property type="entry name" value="BETA-LACTAMASE-RELATED"/>
    <property type="match status" value="1"/>
</dbReference>
<accession>A0A8K0JC55</accession>
<dbReference type="OrthoDB" id="428260at2759"/>
<organism evidence="4 5">
    <name type="scientific">Claviceps africana</name>
    <dbReference type="NCBI Taxonomy" id="83212"/>
    <lineage>
        <taxon>Eukaryota</taxon>
        <taxon>Fungi</taxon>
        <taxon>Dikarya</taxon>
        <taxon>Ascomycota</taxon>
        <taxon>Pezizomycotina</taxon>
        <taxon>Sordariomycetes</taxon>
        <taxon>Hypocreomycetidae</taxon>
        <taxon>Hypocreales</taxon>
        <taxon>Clavicipitaceae</taxon>
        <taxon>Claviceps</taxon>
    </lineage>
</organism>
<dbReference type="Gene3D" id="3.40.710.10">
    <property type="entry name" value="DD-peptidase/beta-lactamase superfamily"/>
    <property type="match status" value="1"/>
</dbReference>
<dbReference type="AlphaFoldDB" id="A0A8K0JC55"/>
<comment type="similarity">
    <text evidence="1">Belongs to the class-A beta-lactamase family.</text>
</comment>
<dbReference type="InterPro" id="IPR050789">
    <property type="entry name" value="Diverse_Enzym_Activities"/>
</dbReference>
<proteinExistence type="inferred from homology"/>
<evidence type="ECO:0000259" key="3">
    <source>
        <dbReference type="Pfam" id="PF00144"/>
    </source>
</evidence>
<keyword evidence="5" id="KW-1185">Reference proteome</keyword>
<protein>
    <recommendedName>
        <fullName evidence="3">Beta-lactamase-related domain-containing protein</fullName>
    </recommendedName>
</protein>
<dbReference type="PANTHER" id="PTHR43283:SF17">
    <property type="entry name" value="(LOVD), PUTATIVE (AFU_ORTHOLOGUE AFUA_5G00920)-RELATED"/>
    <property type="match status" value="1"/>
</dbReference>
<dbReference type="SUPFAM" id="SSF56601">
    <property type="entry name" value="beta-lactamase/transpeptidase-like"/>
    <property type="match status" value="1"/>
</dbReference>
<evidence type="ECO:0000256" key="2">
    <source>
        <dbReference type="ARBA" id="ARBA00022801"/>
    </source>
</evidence>
<evidence type="ECO:0000313" key="5">
    <source>
        <dbReference type="Proteomes" id="UP000811619"/>
    </source>
</evidence>
<feature type="domain" description="Beta-lactamase-related" evidence="3">
    <location>
        <begin position="21"/>
        <end position="150"/>
    </location>
</feature>
<dbReference type="Pfam" id="PF00144">
    <property type="entry name" value="Beta-lactamase"/>
    <property type="match status" value="1"/>
</dbReference>
<dbReference type="InterPro" id="IPR001466">
    <property type="entry name" value="Beta-lactam-related"/>
</dbReference>
<comment type="caution">
    <text evidence="4">The sequence shown here is derived from an EMBL/GenBank/DDBJ whole genome shotgun (WGS) entry which is preliminary data.</text>
</comment>
<dbReference type="EMBL" id="SRPY01000054">
    <property type="protein sequence ID" value="KAG5929513.1"/>
    <property type="molecule type" value="Genomic_DNA"/>
</dbReference>
<sequence length="223" mass="24915">MDDASLVKKYKDLGFIPEAASDLITRRYSYPLVHDPGTRWTYGPNLDWAGKLVERATAMDLEEYLQRHICAPLGITDMTFKLQKHPDLVARQADMSRRDANGVPENADASYLVKDPDDCFGGMGLFASPASHMAVLHSLLKNDARLLSPSMVDAIFQPQLDAACEESINDRFDRKPHGGLLPPVGIRRNHGLGGVMIMEDCDGDVWRRRGSISWVGFPNLFWT</sequence>
<evidence type="ECO:0000256" key="1">
    <source>
        <dbReference type="ARBA" id="ARBA00009009"/>
    </source>
</evidence>
<keyword evidence="2" id="KW-0378">Hydrolase</keyword>
<gene>
    <name evidence="4" type="ORF">E4U42_005658</name>
</gene>
<dbReference type="GO" id="GO:0016787">
    <property type="term" value="F:hydrolase activity"/>
    <property type="evidence" value="ECO:0007669"/>
    <property type="project" value="UniProtKB-KW"/>
</dbReference>
<dbReference type="InterPro" id="IPR012338">
    <property type="entry name" value="Beta-lactam/transpept-like"/>
</dbReference>
<dbReference type="Proteomes" id="UP000811619">
    <property type="component" value="Unassembled WGS sequence"/>
</dbReference>
<reference evidence="4" key="1">
    <citation type="journal article" date="2020" name="bioRxiv">
        <title>Whole genome comparisons of ergot fungi reveals the divergence and evolution of species within the genus Claviceps are the result of varying mechanisms driving genome evolution and host range expansion.</title>
        <authorList>
            <person name="Wyka S.A."/>
            <person name="Mondo S.J."/>
            <person name="Liu M."/>
            <person name="Dettman J."/>
            <person name="Nalam V."/>
            <person name="Broders K.D."/>
        </authorList>
    </citation>
    <scope>NUCLEOTIDE SEQUENCE</scope>
    <source>
        <strain evidence="4">CCC 489</strain>
    </source>
</reference>